<dbReference type="GO" id="GO:0005829">
    <property type="term" value="C:cytosol"/>
    <property type="evidence" value="ECO:0007669"/>
    <property type="project" value="TreeGrafter"/>
</dbReference>
<protein>
    <submittedName>
        <fullName evidence="4">5'-methylthioadenosine phosphorylase</fullName>
        <ecNumber evidence="4">2.4.2.28</ecNumber>
    </submittedName>
</protein>
<dbReference type="GO" id="GO:0009116">
    <property type="term" value="P:nucleoside metabolic process"/>
    <property type="evidence" value="ECO:0007669"/>
    <property type="project" value="InterPro"/>
</dbReference>
<dbReference type="InterPro" id="IPR035994">
    <property type="entry name" value="Nucleoside_phosphorylase_sf"/>
</dbReference>
<evidence type="ECO:0000256" key="1">
    <source>
        <dbReference type="ARBA" id="ARBA00022676"/>
    </source>
</evidence>
<evidence type="ECO:0000313" key="4">
    <source>
        <dbReference type="EMBL" id="KUG05717.1"/>
    </source>
</evidence>
<gene>
    <name evidence="4" type="ORF">ASZ90_016850</name>
</gene>
<dbReference type="PANTHER" id="PTHR42679">
    <property type="entry name" value="S-METHYL-5'-THIOADENOSINE PHOSPHORYLASE"/>
    <property type="match status" value="1"/>
</dbReference>
<dbReference type="EMBL" id="LNQE01001777">
    <property type="protein sequence ID" value="KUG05717.1"/>
    <property type="molecule type" value="Genomic_DNA"/>
</dbReference>
<dbReference type="GO" id="GO:0017061">
    <property type="term" value="F:S-methyl-5-thioadenosine phosphorylase activity"/>
    <property type="evidence" value="ECO:0007669"/>
    <property type="project" value="UniProtKB-EC"/>
</dbReference>
<dbReference type="InterPro" id="IPR000845">
    <property type="entry name" value="Nucleoside_phosphorylase_d"/>
</dbReference>
<dbReference type="AlphaFoldDB" id="A0A0W8EAY0"/>
<sequence length="223" mass="24031">MLGIIGGTSLLFTPFPDLETRVIHTPYGNSRVLAGRCILLQRHQYNLPPHRINFRSHLAALALCGVTRVVTIGSAGSLRREIPPGSVLIPDDYMSMTSVPSIHDHAIRHVHPGFTPGFSRELAAVIPEARFGGIYVQTPGPRIETIAEVQALAASADIVGMTVASEATLATELGMEVACLCTVDNYANGLGDETLTYDHILACAEQNKDRTGSMVERIIARFA</sequence>
<accession>A0A0W8EAY0</accession>
<dbReference type="Gene3D" id="3.40.50.1580">
    <property type="entry name" value="Nucleoside phosphorylase domain"/>
    <property type="match status" value="1"/>
</dbReference>
<dbReference type="SUPFAM" id="SSF53167">
    <property type="entry name" value="Purine and uridine phosphorylases"/>
    <property type="match status" value="1"/>
</dbReference>
<dbReference type="CDD" id="cd09010">
    <property type="entry name" value="MTAP_SsMTAPII_like_MTIP"/>
    <property type="match status" value="1"/>
</dbReference>
<comment type="caution">
    <text evidence="4">The sequence shown here is derived from an EMBL/GenBank/DDBJ whole genome shotgun (WGS) entry which is preliminary data.</text>
</comment>
<dbReference type="InterPro" id="IPR010044">
    <property type="entry name" value="MTAP"/>
</dbReference>
<dbReference type="EC" id="2.4.2.28" evidence="4"/>
<dbReference type="PANTHER" id="PTHR42679:SF2">
    <property type="entry name" value="S-METHYL-5'-THIOADENOSINE PHOSPHORYLASE"/>
    <property type="match status" value="1"/>
</dbReference>
<evidence type="ECO:0000259" key="3">
    <source>
        <dbReference type="Pfam" id="PF01048"/>
    </source>
</evidence>
<proteinExistence type="predicted"/>
<reference evidence="4" key="1">
    <citation type="journal article" date="2015" name="Proc. Natl. Acad. Sci. U.S.A.">
        <title>Networks of energetic and metabolic interactions define dynamics in microbial communities.</title>
        <authorList>
            <person name="Embree M."/>
            <person name="Liu J.K."/>
            <person name="Al-Bassam M.M."/>
            <person name="Zengler K."/>
        </authorList>
    </citation>
    <scope>NUCLEOTIDE SEQUENCE</scope>
</reference>
<keyword evidence="1 4" id="KW-0328">Glycosyltransferase</keyword>
<dbReference type="Pfam" id="PF01048">
    <property type="entry name" value="PNP_UDP_1"/>
    <property type="match status" value="1"/>
</dbReference>
<evidence type="ECO:0000256" key="2">
    <source>
        <dbReference type="ARBA" id="ARBA00022679"/>
    </source>
</evidence>
<keyword evidence="2 4" id="KW-0808">Transferase</keyword>
<organism evidence="4">
    <name type="scientific">hydrocarbon metagenome</name>
    <dbReference type="NCBI Taxonomy" id="938273"/>
    <lineage>
        <taxon>unclassified sequences</taxon>
        <taxon>metagenomes</taxon>
        <taxon>ecological metagenomes</taxon>
    </lineage>
</organism>
<feature type="domain" description="Nucleoside phosphorylase" evidence="3">
    <location>
        <begin position="3"/>
        <end position="220"/>
    </location>
</feature>
<name>A0A0W8EAY0_9ZZZZ</name>
<dbReference type="GO" id="GO:0019509">
    <property type="term" value="P:L-methionine salvage from methylthioadenosine"/>
    <property type="evidence" value="ECO:0007669"/>
    <property type="project" value="TreeGrafter"/>
</dbReference>